<feature type="compositionally biased region" description="Basic and acidic residues" evidence="2">
    <location>
        <begin position="464"/>
        <end position="480"/>
    </location>
</feature>
<dbReference type="SUPFAM" id="SSF57850">
    <property type="entry name" value="RING/U-box"/>
    <property type="match status" value="1"/>
</dbReference>
<name>A0A6H0Y0E2_9PEZI</name>
<dbReference type="InterPro" id="IPR013083">
    <property type="entry name" value="Znf_RING/FYVE/PHD"/>
</dbReference>
<dbReference type="OrthoDB" id="1711136at2759"/>
<keyword evidence="5" id="KW-1185">Reference proteome</keyword>
<feature type="region of interest" description="Disordered" evidence="2">
    <location>
        <begin position="266"/>
        <end position="302"/>
    </location>
</feature>
<feature type="compositionally biased region" description="Acidic residues" evidence="2">
    <location>
        <begin position="728"/>
        <end position="738"/>
    </location>
</feature>
<feature type="compositionally biased region" description="Basic and acidic residues" evidence="2">
    <location>
        <begin position="744"/>
        <end position="754"/>
    </location>
</feature>
<dbReference type="GO" id="GO:0008270">
    <property type="term" value="F:zinc ion binding"/>
    <property type="evidence" value="ECO:0007669"/>
    <property type="project" value="UniProtKB-KW"/>
</dbReference>
<proteinExistence type="predicted"/>
<keyword evidence="1" id="KW-0479">Metal-binding</keyword>
<feature type="region of interest" description="Disordered" evidence="2">
    <location>
        <begin position="726"/>
        <end position="754"/>
    </location>
</feature>
<dbReference type="EMBL" id="CP051142">
    <property type="protein sequence ID" value="QIX00474.1"/>
    <property type="molecule type" value="Genomic_DNA"/>
</dbReference>
<dbReference type="AlphaFoldDB" id="A0A6H0Y0E2"/>
<dbReference type="Gene3D" id="3.30.40.10">
    <property type="entry name" value="Zinc/RING finger domain, C3HC4 (zinc finger)"/>
    <property type="match status" value="1"/>
</dbReference>
<protein>
    <recommendedName>
        <fullName evidence="3">RING-type domain-containing protein</fullName>
    </recommendedName>
</protein>
<keyword evidence="1" id="KW-0863">Zinc-finger</keyword>
<dbReference type="Proteomes" id="UP000503462">
    <property type="component" value="Chromosome 4"/>
</dbReference>
<dbReference type="PROSITE" id="PS50089">
    <property type="entry name" value="ZF_RING_2"/>
    <property type="match status" value="1"/>
</dbReference>
<evidence type="ECO:0000313" key="5">
    <source>
        <dbReference type="Proteomes" id="UP000503462"/>
    </source>
</evidence>
<reference evidence="4 5" key="1">
    <citation type="journal article" date="2016" name="Sci. Rep.">
        <title>Peltaster fructicola genome reveals evolution from an invasive phytopathogen to an ectophytic parasite.</title>
        <authorList>
            <person name="Xu C."/>
            <person name="Chen H."/>
            <person name="Gleason M.L."/>
            <person name="Xu J.R."/>
            <person name="Liu H."/>
            <person name="Zhang R."/>
            <person name="Sun G."/>
        </authorList>
    </citation>
    <scope>NUCLEOTIDE SEQUENCE [LARGE SCALE GENOMIC DNA]</scope>
    <source>
        <strain evidence="4 5">LNHT1506</strain>
    </source>
</reference>
<feature type="compositionally biased region" description="Polar residues" evidence="2">
    <location>
        <begin position="266"/>
        <end position="292"/>
    </location>
</feature>
<evidence type="ECO:0000256" key="2">
    <source>
        <dbReference type="SAM" id="MobiDB-lite"/>
    </source>
</evidence>
<feature type="compositionally biased region" description="Basic and acidic residues" evidence="2">
    <location>
        <begin position="293"/>
        <end position="302"/>
    </location>
</feature>
<sequence>MGTLTAGQPRLAGYCAHKLPTSCRLSSIPECCACADERAHAAAYSIYIDGVGYVSRGSRWQRYCWFCKEFWENRIRASGLTPAQTRIPDNPDQTAFLDRWYEFHQGYRIVTKEDGSEERIAVLGEDLRDVSPGCMPRTLQEVREDREMSAFDDQGVSARSAMAVTTAVGPSLDEELDRMFEDASAEQAPEPPTQDNALNSMMAARGHLIRNNEYQNRRIVALRRELQRLRNGIERVITGLRELGEPVPDHRDATGRLAMLSRTLDDMTQPSTNTSDPALGAGSTTASMQTRVDQAREVADEARRTRDQAAAELESADQEMRSSQTRLQQLQREQRTTENYVRIFGTREDIIAQGDAYESPIGGMFTRAWERFRAAEDLRQEERTLRQYLEGEHASGGEEQMRRLVELENLDRDVWGVPQSQASSGNDPSVGIRHQGTSNTTQLMEMARDEVFAGQLSQSQASTADERSLEHRQDRSDSRPDPISLAASLTLVELPYELDEANLRRDAEFLLLRISDGDVTSPFIREVGLSTDRASDLLTDYLAPNPREAAVDMVDSLLADDETIWAAGLPSEWFRRERITRCRLLSMTANPTSDGREEQRQNIEAMAQAFMMSSSVRRCSTLDESEQLHTLSRMQRELRTQDDRRMLWMMLNINHAVETARHVLRQQVAFQPTPDIADRLAALAAQRRRMANNNDASREALNRSRQAVTAFVETHARGVSAVQHEMFDSDSSDDEDALGLDAMDTGRPEPKEDDEMTMKLECRICYSQVAEVACLPCGHLVMCRWCSDQHSPTMRHDKTRPRLPASCPVCRKGIKQKLRVYRA</sequence>
<evidence type="ECO:0000313" key="4">
    <source>
        <dbReference type="EMBL" id="QIX00474.1"/>
    </source>
</evidence>
<feature type="domain" description="RING-type" evidence="3">
    <location>
        <begin position="762"/>
        <end position="811"/>
    </location>
</feature>
<dbReference type="Pfam" id="PF13920">
    <property type="entry name" value="zf-C3HC4_3"/>
    <property type="match status" value="1"/>
</dbReference>
<feature type="region of interest" description="Disordered" evidence="2">
    <location>
        <begin position="455"/>
        <end position="482"/>
    </location>
</feature>
<dbReference type="InterPro" id="IPR001841">
    <property type="entry name" value="Znf_RING"/>
</dbReference>
<accession>A0A6H0Y0E2</accession>
<evidence type="ECO:0000259" key="3">
    <source>
        <dbReference type="PROSITE" id="PS50089"/>
    </source>
</evidence>
<keyword evidence="1" id="KW-0862">Zinc</keyword>
<gene>
    <name evidence="4" type="ORF">AMS68_005991</name>
</gene>
<organism evidence="4 5">
    <name type="scientific">Peltaster fructicola</name>
    <dbReference type="NCBI Taxonomy" id="286661"/>
    <lineage>
        <taxon>Eukaryota</taxon>
        <taxon>Fungi</taxon>
        <taxon>Dikarya</taxon>
        <taxon>Ascomycota</taxon>
        <taxon>Pezizomycotina</taxon>
        <taxon>Dothideomycetes</taxon>
        <taxon>Dothideomycetes incertae sedis</taxon>
        <taxon>Peltaster</taxon>
    </lineage>
</organism>
<evidence type="ECO:0000256" key="1">
    <source>
        <dbReference type="PROSITE-ProRule" id="PRU00175"/>
    </source>
</evidence>
<dbReference type="SMART" id="SM00184">
    <property type="entry name" value="RING"/>
    <property type="match status" value="1"/>
</dbReference>